<sequence>MQYISLAKCILTLSRLRGDSVKVLVGPETPPSFWHLPKALLSHHSAFFKKTCEIKSFMYLPIDDASVFEYFVEFLYHSTYTLSSAPETSGRQHAAAWVLGEKYQAISFQNCAMRNIYYLHEGIFANELIPSEVQFVFQNSSSGSLLREFYLDMLGTHFTGPNRSKTSSQEWDRVMQDHAEVRVRILSLL</sequence>
<feature type="non-terminal residue" evidence="2">
    <location>
        <position position="189"/>
    </location>
</feature>
<evidence type="ECO:0000259" key="1">
    <source>
        <dbReference type="PROSITE" id="PS50097"/>
    </source>
</evidence>
<evidence type="ECO:0000313" key="2">
    <source>
        <dbReference type="EMBL" id="KAH7138796.1"/>
    </source>
</evidence>
<evidence type="ECO:0000313" key="3">
    <source>
        <dbReference type="Proteomes" id="UP000700596"/>
    </source>
</evidence>
<dbReference type="InterPro" id="IPR000210">
    <property type="entry name" value="BTB/POZ_dom"/>
</dbReference>
<dbReference type="PROSITE" id="PS50097">
    <property type="entry name" value="BTB"/>
    <property type="match status" value="1"/>
</dbReference>
<dbReference type="PANTHER" id="PTHR47843:SF7">
    <property type="entry name" value="BTB DOMAIN-CONTAINING PROTEIN"/>
    <property type="match status" value="1"/>
</dbReference>
<dbReference type="Proteomes" id="UP000700596">
    <property type="component" value="Unassembled WGS sequence"/>
</dbReference>
<dbReference type="PANTHER" id="PTHR47843">
    <property type="entry name" value="BTB DOMAIN-CONTAINING PROTEIN-RELATED"/>
    <property type="match status" value="1"/>
</dbReference>
<keyword evidence="3" id="KW-1185">Reference proteome</keyword>
<accession>A0A9P9J0E6</accession>
<organism evidence="2 3">
    <name type="scientific">Dendryphion nanum</name>
    <dbReference type="NCBI Taxonomy" id="256645"/>
    <lineage>
        <taxon>Eukaryota</taxon>
        <taxon>Fungi</taxon>
        <taxon>Dikarya</taxon>
        <taxon>Ascomycota</taxon>
        <taxon>Pezizomycotina</taxon>
        <taxon>Dothideomycetes</taxon>
        <taxon>Pleosporomycetidae</taxon>
        <taxon>Pleosporales</taxon>
        <taxon>Torulaceae</taxon>
        <taxon>Dendryphion</taxon>
    </lineage>
</organism>
<protein>
    <recommendedName>
        <fullName evidence="1">BTB domain-containing protein</fullName>
    </recommendedName>
</protein>
<reference evidence="2" key="1">
    <citation type="journal article" date="2021" name="Nat. Commun.">
        <title>Genetic determinants of endophytism in the Arabidopsis root mycobiome.</title>
        <authorList>
            <person name="Mesny F."/>
            <person name="Miyauchi S."/>
            <person name="Thiergart T."/>
            <person name="Pickel B."/>
            <person name="Atanasova L."/>
            <person name="Karlsson M."/>
            <person name="Huettel B."/>
            <person name="Barry K.W."/>
            <person name="Haridas S."/>
            <person name="Chen C."/>
            <person name="Bauer D."/>
            <person name="Andreopoulos W."/>
            <person name="Pangilinan J."/>
            <person name="LaButti K."/>
            <person name="Riley R."/>
            <person name="Lipzen A."/>
            <person name="Clum A."/>
            <person name="Drula E."/>
            <person name="Henrissat B."/>
            <person name="Kohler A."/>
            <person name="Grigoriev I.V."/>
            <person name="Martin F.M."/>
            <person name="Hacquard S."/>
        </authorList>
    </citation>
    <scope>NUCLEOTIDE SEQUENCE</scope>
    <source>
        <strain evidence="2">MPI-CAGE-CH-0243</strain>
    </source>
</reference>
<gene>
    <name evidence="2" type="ORF">B0J11DRAFT_451349</name>
</gene>
<comment type="caution">
    <text evidence="2">The sequence shown here is derived from an EMBL/GenBank/DDBJ whole genome shotgun (WGS) entry which is preliminary data.</text>
</comment>
<feature type="domain" description="BTB" evidence="1">
    <location>
        <begin position="19"/>
        <end position="84"/>
    </location>
</feature>
<name>A0A9P9J0E6_9PLEO</name>
<dbReference type="OrthoDB" id="3791982at2759"/>
<proteinExistence type="predicted"/>
<dbReference type="EMBL" id="JAGMWT010000001">
    <property type="protein sequence ID" value="KAH7138796.1"/>
    <property type="molecule type" value="Genomic_DNA"/>
</dbReference>
<dbReference type="AlphaFoldDB" id="A0A9P9J0E6"/>